<gene>
    <name evidence="9" type="ORF">BTO30_11855</name>
</gene>
<organism evidence="9 10">
    <name type="scientific">Domibacillus antri</name>
    <dbReference type="NCBI Taxonomy" id="1714264"/>
    <lineage>
        <taxon>Bacteria</taxon>
        <taxon>Bacillati</taxon>
        <taxon>Bacillota</taxon>
        <taxon>Bacilli</taxon>
        <taxon>Bacillales</taxon>
        <taxon>Bacillaceae</taxon>
        <taxon>Domibacillus</taxon>
    </lineage>
</organism>
<reference evidence="9 10" key="1">
    <citation type="submission" date="2016-12" db="EMBL/GenBank/DDBJ databases">
        <title>Domibacillus antri genome sequencing.</title>
        <authorList>
            <person name="Verma A."/>
            <person name="Krishnamurthi S."/>
        </authorList>
    </citation>
    <scope>NUCLEOTIDE SEQUENCE [LARGE SCALE GENOMIC DNA]</scope>
    <source>
        <strain evidence="9 10">XD80</strain>
    </source>
</reference>
<proteinExistence type="predicted"/>
<keyword evidence="2" id="KW-0813">Transport</keyword>
<protein>
    <recommendedName>
        <fullName evidence="11">Cation transporter</fullName>
    </recommendedName>
</protein>
<feature type="transmembrane region" description="Helical" evidence="8">
    <location>
        <begin position="42"/>
        <end position="63"/>
    </location>
</feature>
<evidence type="ECO:0000256" key="4">
    <source>
        <dbReference type="ARBA" id="ARBA00022692"/>
    </source>
</evidence>
<dbReference type="STRING" id="1714264.BTO30_11855"/>
<dbReference type="GO" id="GO:0008324">
    <property type="term" value="F:monoatomic cation transmembrane transporter activity"/>
    <property type="evidence" value="ECO:0007669"/>
    <property type="project" value="InterPro"/>
</dbReference>
<name>A0A1Q8Q3W7_9BACI</name>
<keyword evidence="4 8" id="KW-0812">Transmembrane</keyword>
<sequence length="96" mass="10211">MLLTITESGQDFLLILFEAVSASSTVGLSMGLPPYLSPAGRLLITFAMFAGRLGSLTIAYAIAAKKDPDAFRYPKGKMKICNCGHASGRNYFNSSG</sequence>
<dbReference type="Pfam" id="PF02386">
    <property type="entry name" value="TrkH"/>
    <property type="match status" value="1"/>
</dbReference>
<evidence type="ECO:0000313" key="9">
    <source>
        <dbReference type="EMBL" id="OLN22017.1"/>
    </source>
</evidence>
<dbReference type="PANTHER" id="PTHR32024:SF1">
    <property type="entry name" value="KTR SYSTEM POTASSIUM UPTAKE PROTEIN B"/>
    <property type="match status" value="1"/>
</dbReference>
<keyword evidence="10" id="KW-1185">Reference proteome</keyword>
<comment type="subcellular location">
    <subcellularLocation>
        <location evidence="1">Cell membrane</location>
        <topology evidence="1">Multi-pass membrane protein</topology>
    </subcellularLocation>
</comment>
<keyword evidence="5 8" id="KW-1133">Transmembrane helix</keyword>
<keyword evidence="6" id="KW-0406">Ion transport</keyword>
<dbReference type="AlphaFoldDB" id="A0A1Q8Q3W7"/>
<dbReference type="EMBL" id="MSDU01000026">
    <property type="protein sequence ID" value="OLN22017.1"/>
    <property type="molecule type" value="Genomic_DNA"/>
</dbReference>
<dbReference type="InterPro" id="IPR003445">
    <property type="entry name" value="Cat_transpt"/>
</dbReference>
<evidence type="ECO:0000313" key="10">
    <source>
        <dbReference type="Proteomes" id="UP000185568"/>
    </source>
</evidence>
<feature type="transmembrane region" description="Helical" evidence="8">
    <location>
        <begin position="12"/>
        <end position="36"/>
    </location>
</feature>
<comment type="caution">
    <text evidence="9">The sequence shown here is derived from an EMBL/GenBank/DDBJ whole genome shotgun (WGS) entry which is preliminary data.</text>
</comment>
<dbReference type="GO" id="GO:0005886">
    <property type="term" value="C:plasma membrane"/>
    <property type="evidence" value="ECO:0007669"/>
    <property type="project" value="UniProtKB-SubCell"/>
</dbReference>
<evidence type="ECO:0000256" key="8">
    <source>
        <dbReference type="SAM" id="Phobius"/>
    </source>
</evidence>
<evidence type="ECO:0000256" key="2">
    <source>
        <dbReference type="ARBA" id="ARBA00022448"/>
    </source>
</evidence>
<keyword evidence="3" id="KW-1003">Cell membrane</keyword>
<evidence type="ECO:0000256" key="7">
    <source>
        <dbReference type="ARBA" id="ARBA00023136"/>
    </source>
</evidence>
<keyword evidence="7 8" id="KW-0472">Membrane</keyword>
<evidence type="ECO:0000256" key="6">
    <source>
        <dbReference type="ARBA" id="ARBA00023065"/>
    </source>
</evidence>
<dbReference type="GO" id="GO:0030001">
    <property type="term" value="P:metal ion transport"/>
    <property type="evidence" value="ECO:0007669"/>
    <property type="project" value="UniProtKB-ARBA"/>
</dbReference>
<evidence type="ECO:0000256" key="1">
    <source>
        <dbReference type="ARBA" id="ARBA00004651"/>
    </source>
</evidence>
<accession>A0A1Q8Q3W7</accession>
<dbReference type="PANTHER" id="PTHR32024">
    <property type="entry name" value="TRK SYSTEM POTASSIUM UPTAKE PROTEIN TRKG-RELATED"/>
    <property type="match status" value="1"/>
</dbReference>
<evidence type="ECO:0000256" key="5">
    <source>
        <dbReference type="ARBA" id="ARBA00022989"/>
    </source>
</evidence>
<evidence type="ECO:0008006" key="11">
    <source>
        <dbReference type="Google" id="ProtNLM"/>
    </source>
</evidence>
<evidence type="ECO:0000256" key="3">
    <source>
        <dbReference type="ARBA" id="ARBA00022475"/>
    </source>
</evidence>
<dbReference type="Proteomes" id="UP000185568">
    <property type="component" value="Unassembled WGS sequence"/>
</dbReference>